<reference evidence="2" key="1">
    <citation type="submission" date="2017-02" db="UniProtKB">
        <authorList>
            <consortium name="WormBaseParasite"/>
        </authorList>
    </citation>
    <scope>IDENTIFICATION</scope>
</reference>
<evidence type="ECO:0000313" key="2">
    <source>
        <dbReference type="WBParaSite" id="ALUE_0001208801-mRNA-1"/>
    </source>
</evidence>
<name>A0A0M3I5A4_ASCLU</name>
<organism evidence="1 2">
    <name type="scientific">Ascaris lumbricoides</name>
    <name type="common">Giant roundworm</name>
    <dbReference type="NCBI Taxonomy" id="6252"/>
    <lineage>
        <taxon>Eukaryota</taxon>
        <taxon>Metazoa</taxon>
        <taxon>Ecdysozoa</taxon>
        <taxon>Nematoda</taxon>
        <taxon>Chromadorea</taxon>
        <taxon>Rhabditida</taxon>
        <taxon>Spirurina</taxon>
        <taxon>Ascaridomorpha</taxon>
        <taxon>Ascaridoidea</taxon>
        <taxon>Ascarididae</taxon>
        <taxon>Ascaris</taxon>
    </lineage>
</organism>
<sequence>MASDAVFPAYTLDISVAFRMLFACCRIPAEAWTTTQCGAFRDL</sequence>
<accession>A0A0M3I5A4</accession>
<dbReference type="WBParaSite" id="ALUE_0001208801-mRNA-1">
    <property type="protein sequence ID" value="ALUE_0001208801-mRNA-1"/>
    <property type="gene ID" value="ALUE_0001208801"/>
</dbReference>
<keyword evidence="1" id="KW-1185">Reference proteome</keyword>
<dbReference type="Proteomes" id="UP000036681">
    <property type="component" value="Unplaced"/>
</dbReference>
<proteinExistence type="predicted"/>
<dbReference type="AlphaFoldDB" id="A0A0M3I5A4"/>
<protein>
    <submittedName>
        <fullName evidence="2">Uncharacterized protein</fullName>
    </submittedName>
</protein>
<evidence type="ECO:0000313" key="1">
    <source>
        <dbReference type="Proteomes" id="UP000036681"/>
    </source>
</evidence>